<feature type="region of interest" description="Disordered" evidence="1">
    <location>
        <begin position="94"/>
        <end position="116"/>
    </location>
</feature>
<comment type="caution">
    <text evidence="3">The sequence shown here is derived from an EMBL/GenBank/DDBJ whole genome shotgun (WGS) entry which is preliminary data.</text>
</comment>
<dbReference type="EMBL" id="JAUDFV010000154">
    <property type="protein sequence ID" value="KAL2716826.1"/>
    <property type="molecule type" value="Genomic_DNA"/>
</dbReference>
<gene>
    <name evidence="3" type="ORF">V1478_014502</name>
</gene>
<evidence type="ECO:0000313" key="4">
    <source>
        <dbReference type="Proteomes" id="UP001607302"/>
    </source>
</evidence>
<proteinExistence type="predicted"/>
<feature type="compositionally biased region" description="Basic and acidic residues" evidence="1">
    <location>
        <begin position="98"/>
        <end position="116"/>
    </location>
</feature>
<keyword evidence="2" id="KW-1133">Transmembrane helix</keyword>
<dbReference type="Proteomes" id="UP001607302">
    <property type="component" value="Unassembled WGS sequence"/>
</dbReference>
<dbReference type="AlphaFoldDB" id="A0ABD2A8V7"/>
<reference evidence="3 4" key="1">
    <citation type="journal article" date="2024" name="Ann. Entomol. Soc. Am.">
        <title>Genomic analyses of the southern and eastern yellowjacket wasps (Hymenoptera: Vespidae) reveal evolutionary signatures of social life.</title>
        <authorList>
            <person name="Catto M.A."/>
            <person name="Caine P.B."/>
            <person name="Orr S.E."/>
            <person name="Hunt B.G."/>
            <person name="Goodisman M.A.D."/>
        </authorList>
    </citation>
    <scope>NUCLEOTIDE SEQUENCE [LARGE SCALE GENOMIC DNA]</scope>
    <source>
        <strain evidence="3">233</strain>
        <tissue evidence="3">Head and thorax</tissue>
    </source>
</reference>
<keyword evidence="2" id="KW-0472">Membrane</keyword>
<protein>
    <submittedName>
        <fullName evidence="3">Uncharacterized protein</fullName>
    </submittedName>
</protein>
<sequence length="520" mass="60506">MIFLASDSDRTSCGLMAYSKPELENVQLYDSVKGEKRRRHGLVVSCQVKRRDSYLKSSFLTVFPISKDIRDMDLYVKSFFLIYLLILANVSTENTTRSPKENNSKSFEESTEDNLPRDEDFTTEATLFIATETHENLLSTIVLESDNENITDEFKPSVHLGEIEEPRTKNNPFNNVHHVKFENNFDVGSDQDDLRNVKQRILYDVKEHQDGRILFDDDKRNFHIRQYQQVLPNHQRIQPLHVTVAQSSRSHLDNFGEQKVINDHTFLQNLEKPVYVEEHTSMIFEKPMRFPNELQENLPLGNGNFDDKNTFYFVPDYRLVPNHQNNYYSVEQQEGNYGNVQKLDNMMVYLAQQHEYTTLRKQPHYYYYYYQPVGSQEMDFLGEPKPTMLYPKGHRISPWRKIIHLIGAFLPWGLLLAALAPNVIKIQNTTDPNIVLSKLRVVDLPIEHKQARLVDEQRANVCEERSICELILAGGKPRTNIVQNVLWNLAIRSNEETARKIGLQEIFEAVKKKSCATIGC</sequence>
<name>A0ABD2A8V7_VESSQ</name>
<accession>A0ABD2A8V7</accession>
<organism evidence="3 4">
    <name type="scientific">Vespula squamosa</name>
    <name type="common">Southern yellow jacket</name>
    <name type="synonym">Wasp</name>
    <dbReference type="NCBI Taxonomy" id="30214"/>
    <lineage>
        <taxon>Eukaryota</taxon>
        <taxon>Metazoa</taxon>
        <taxon>Ecdysozoa</taxon>
        <taxon>Arthropoda</taxon>
        <taxon>Hexapoda</taxon>
        <taxon>Insecta</taxon>
        <taxon>Pterygota</taxon>
        <taxon>Neoptera</taxon>
        <taxon>Endopterygota</taxon>
        <taxon>Hymenoptera</taxon>
        <taxon>Apocrita</taxon>
        <taxon>Aculeata</taxon>
        <taxon>Vespoidea</taxon>
        <taxon>Vespidae</taxon>
        <taxon>Vespinae</taxon>
        <taxon>Vespula</taxon>
    </lineage>
</organism>
<keyword evidence="2" id="KW-0812">Transmembrane</keyword>
<feature type="transmembrane region" description="Helical" evidence="2">
    <location>
        <begin position="402"/>
        <end position="424"/>
    </location>
</feature>
<evidence type="ECO:0000256" key="2">
    <source>
        <dbReference type="SAM" id="Phobius"/>
    </source>
</evidence>
<evidence type="ECO:0000256" key="1">
    <source>
        <dbReference type="SAM" id="MobiDB-lite"/>
    </source>
</evidence>
<keyword evidence="4" id="KW-1185">Reference proteome</keyword>
<evidence type="ECO:0000313" key="3">
    <source>
        <dbReference type="EMBL" id="KAL2716826.1"/>
    </source>
</evidence>